<keyword evidence="2" id="KW-0813">Transport</keyword>
<evidence type="ECO:0000256" key="1">
    <source>
        <dbReference type="ARBA" id="ARBA00004651"/>
    </source>
</evidence>
<keyword evidence="4 7" id="KW-0812">Transmembrane</keyword>
<evidence type="ECO:0000313" key="10">
    <source>
        <dbReference type="Proteomes" id="UP000255517"/>
    </source>
</evidence>
<accession>A0A379C1P3</accession>
<dbReference type="PANTHER" id="PTHR42688:SF1">
    <property type="entry name" value="BLR5212 PROTEIN"/>
    <property type="match status" value="1"/>
</dbReference>
<dbReference type="InterPro" id="IPR020846">
    <property type="entry name" value="MFS_dom"/>
</dbReference>
<feature type="transmembrane region" description="Helical" evidence="7">
    <location>
        <begin position="312"/>
        <end position="329"/>
    </location>
</feature>
<feature type="domain" description="Major facilitator superfamily (MFS) profile" evidence="8">
    <location>
        <begin position="218"/>
        <end position="405"/>
    </location>
</feature>
<name>A0A379C1P3_9FIRM</name>
<dbReference type="CDD" id="cd17370">
    <property type="entry name" value="MFS_MJ1317_like"/>
    <property type="match status" value="1"/>
</dbReference>
<evidence type="ECO:0000313" key="9">
    <source>
        <dbReference type="EMBL" id="SUB56272.1"/>
    </source>
</evidence>
<feature type="transmembrane region" description="Helical" evidence="7">
    <location>
        <begin position="48"/>
        <end position="66"/>
    </location>
</feature>
<feature type="transmembrane region" description="Helical" evidence="7">
    <location>
        <begin position="218"/>
        <end position="243"/>
    </location>
</feature>
<dbReference type="Gene3D" id="1.20.1250.20">
    <property type="entry name" value="MFS general substrate transporter like domains"/>
    <property type="match status" value="2"/>
</dbReference>
<protein>
    <submittedName>
        <fullName evidence="9">H+ Antiporter protein</fullName>
    </submittedName>
</protein>
<proteinExistence type="predicted"/>
<dbReference type="RefSeq" id="WP_019034186.1">
    <property type="nucleotide sequence ID" value="NZ_JASOZY010000001.1"/>
</dbReference>
<evidence type="ECO:0000256" key="5">
    <source>
        <dbReference type="ARBA" id="ARBA00022989"/>
    </source>
</evidence>
<dbReference type="OrthoDB" id="9803985at2"/>
<dbReference type="InterPro" id="IPR036259">
    <property type="entry name" value="MFS_trans_sf"/>
</dbReference>
<dbReference type="InterPro" id="IPR011701">
    <property type="entry name" value="MFS"/>
</dbReference>
<reference evidence="9 10" key="1">
    <citation type="submission" date="2018-06" db="EMBL/GenBank/DDBJ databases">
        <authorList>
            <consortium name="Pathogen Informatics"/>
            <person name="Doyle S."/>
        </authorList>
    </citation>
    <scope>NUCLEOTIDE SEQUENCE [LARGE SCALE GENOMIC DNA]</scope>
    <source>
        <strain evidence="9 10">NCTC13149</strain>
    </source>
</reference>
<feature type="transmembrane region" description="Helical" evidence="7">
    <location>
        <begin position="175"/>
        <end position="193"/>
    </location>
</feature>
<feature type="transmembrane region" description="Helical" evidence="7">
    <location>
        <begin position="350"/>
        <end position="371"/>
    </location>
</feature>
<dbReference type="AlphaFoldDB" id="A0A379C1P3"/>
<dbReference type="SUPFAM" id="SSF103473">
    <property type="entry name" value="MFS general substrate transporter"/>
    <property type="match status" value="1"/>
</dbReference>
<keyword evidence="3" id="KW-1003">Cell membrane</keyword>
<dbReference type="Pfam" id="PF07690">
    <property type="entry name" value="MFS_1"/>
    <property type="match status" value="1"/>
</dbReference>
<evidence type="ECO:0000256" key="2">
    <source>
        <dbReference type="ARBA" id="ARBA00022448"/>
    </source>
</evidence>
<dbReference type="GO" id="GO:0022857">
    <property type="term" value="F:transmembrane transporter activity"/>
    <property type="evidence" value="ECO:0007669"/>
    <property type="project" value="InterPro"/>
</dbReference>
<evidence type="ECO:0000256" key="3">
    <source>
        <dbReference type="ARBA" id="ARBA00022475"/>
    </source>
</evidence>
<feature type="transmembrane region" description="Helical" evidence="7">
    <location>
        <begin position="78"/>
        <end position="108"/>
    </location>
</feature>
<dbReference type="PANTHER" id="PTHR42688">
    <property type="entry name" value="CONSERVED PROTEIN"/>
    <property type="match status" value="1"/>
</dbReference>
<feature type="transmembrane region" description="Helical" evidence="7">
    <location>
        <begin position="288"/>
        <end position="306"/>
    </location>
</feature>
<sequence length="405" mass="45260">MKKRNISPAIQIILIFGIISMLGDVIYESARGVNSQYLNLIGISATKVGVVFGIGEFLGYFLRLFAGYLSDYTKKHWLFIFVGYGLLFVIPLIGFSQNWNILIILILLERIGKSLRNPAKDTILSSIAKNEVGLGFAFGLQEALDQVGAFLGPLIFTAVFYFTGKNTINEYQFSYKLLFVPFILLMVFVYIAYRKVNGENIIKEINIKEYRSDNLKSIFWIYTFFAFFASLGFVNFSIIGYHLKAKAIIGDKSIAMIYSFAMIVDAFFALLVGHLYDKLKDKTGLETGGILVLALIPLLTCLLPFLTLSYKIPLIIIGMFIWGMVMGTHETIMKSAIGDLVPFSKRGSGYGVFNTSYGLALFCGSSIMGLLYDKSSITTIIIISLIAELIAFILFIKMKKLIKST</sequence>
<feature type="transmembrane region" description="Helical" evidence="7">
    <location>
        <begin position="377"/>
        <end position="396"/>
    </location>
</feature>
<dbReference type="PROSITE" id="PS50850">
    <property type="entry name" value="MFS"/>
    <property type="match status" value="1"/>
</dbReference>
<feature type="transmembrane region" description="Helical" evidence="7">
    <location>
        <begin position="255"/>
        <end position="276"/>
    </location>
</feature>
<evidence type="ECO:0000256" key="6">
    <source>
        <dbReference type="ARBA" id="ARBA00023136"/>
    </source>
</evidence>
<evidence type="ECO:0000256" key="7">
    <source>
        <dbReference type="SAM" id="Phobius"/>
    </source>
</evidence>
<evidence type="ECO:0000256" key="4">
    <source>
        <dbReference type="ARBA" id="ARBA00022692"/>
    </source>
</evidence>
<comment type="subcellular location">
    <subcellularLocation>
        <location evidence="1">Cell membrane</location>
        <topology evidence="1">Multi-pass membrane protein</topology>
    </subcellularLocation>
</comment>
<keyword evidence="5 7" id="KW-1133">Transmembrane helix</keyword>
<dbReference type="STRING" id="1122949.GCA_000378725_00113"/>
<dbReference type="InterPro" id="IPR052425">
    <property type="entry name" value="Uncharacterized_MFS-type"/>
</dbReference>
<dbReference type="EMBL" id="UGSZ01000001">
    <property type="protein sequence ID" value="SUB56272.1"/>
    <property type="molecule type" value="Genomic_DNA"/>
</dbReference>
<feature type="transmembrane region" description="Helical" evidence="7">
    <location>
        <begin position="6"/>
        <end position="27"/>
    </location>
</feature>
<dbReference type="Proteomes" id="UP000255517">
    <property type="component" value="Unassembled WGS sequence"/>
</dbReference>
<gene>
    <name evidence="9" type="ORF">NCTC13149_00042</name>
</gene>
<evidence type="ECO:0000259" key="8">
    <source>
        <dbReference type="PROSITE" id="PS50850"/>
    </source>
</evidence>
<dbReference type="GO" id="GO:0005886">
    <property type="term" value="C:plasma membrane"/>
    <property type="evidence" value="ECO:0007669"/>
    <property type="project" value="UniProtKB-SubCell"/>
</dbReference>
<keyword evidence="6 7" id="KW-0472">Membrane</keyword>
<organism evidence="9 10">
    <name type="scientific">Peptoniphilus lacrimalis</name>
    <dbReference type="NCBI Taxonomy" id="33031"/>
    <lineage>
        <taxon>Bacteria</taxon>
        <taxon>Bacillati</taxon>
        <taxon>Bacillota</taxon>
        <taxon>Tissierellia</taxon>
        <taxon>Tissierellales</taxon>
        <taxon>Peptoniphilaceae</taxon>
        <taxon>Peptoniphilus</taxon>
    </lineage>
</organism>